<evidence type="ECO:0000256" key="4">
    <source>
        <dbReference type="ARBA" id="ARBA00023001"/>
    </source>
</evidence>
<dbReference type="Pfam" id="PF00150">
    <property type="entry name" value="Cellulase"/>
    <property type="match status" value="1"/>
</dbReference>
<dbReference type="InterPro" id="IPR017853">
    <property type="entry name" value="GH"/>
</dbReference>
<dbReference type="EMBL" id="LODT01000013">
    <property type="protein sequence ID" value="KYR00846.1"/>
    <property type="molecule type" value="Genomic_DNA"/>
</dbReference>
<dbReference type="OMA" id="ESASHVM"/>
<dbReference type="FunCoup" id="A0A152A3P7">
    <property type="interactions" value="23"/>
</dbReference>
<evidence type="ECO:0000313" key="12">
    <source>
        <dbReference type="EMBL" id="KYR00846.1"/>
    </source>
</evidence>
<dbReference type="InterPro" id="IPR019028">
    <property type="entry name" value="CBM_49"/>
</dbReference>
<organism evidence="12 13">
    <name type="scientific">Tieghemostelium lacteum</name>
    <name type="common">Slime mold</name>
    <name type="synonym">Dictyostelium lacteum</name>
    <dbReference type="NCBI Taxonomy" id="361077"/>
    <lineage>
        <taxon>Eukaryota</taxon>
        <taxon>Amoebozoa</taxon>
        <taxon>Evosea</taxon>
        <taxon>Eumycetozoa</taxon>
        <taxon>Dictyostelia</taxon>
        <taxon>Dictyosteliales</taxon>
        <taxon>Raperosteliaceae</taxon>
        <taxon>Tieghemostelium</taxon>
    </lineage>
</organism>
<proteinExistence type="inferred from homology"/>
<comment type="similarity">
    <text evidence="2 8">Belongs to the glycosyl hydrolase 5 (cellulase A) family.</text>
</comment>
<keyword evidence="4 8" id="KW-0136">Cellulose degradation</keyword>
<evidence type="ECO:0000313" key="13">
    <source>
        <dbReference type="Proteomes" id="UP000076078"/>
    </source>
</evidence>
<protein>
    <recommendedName>
        <fullName evidence="8">Endoglucanase</fullName>
        <ecNumber evidence="8">3.2.1.4</ecNumber>
    </recommendedName>
</protein>
<evidence type="ECO:0000256" key="10">
    <source>
        <dbReference type="SAM" id="SignalP"/>
    </source>
</evidence>
<feature type="chain" id="PRO_5007593591" description="Endoglucanase" evidence="10">
    <location>
        <begin position="19"/>
        <end position="575"/>
    </location>
</feature>
<reference evidence="12 13" key="1">
    <citation type="submission" date="2015-12" db="EMBL/GenBank/DDBJ databases">
        <title>Dictyostelia acquired genes for synthesis and detection of signals that induce cell-type specialization by lateral gene transfer from prokaryotes.</title>
        <authorList>
            <person name="Gloeckner G."/>
            <person name="Schaap P."/>
        </authorList>
    </citation>
    <scope>NUCLEOTIDE SEQUENCE [LARGE SCALE GENOMIC DNA]</scope>
    <source>
        <strain evidence="12 13">TK</strain>
    </source>
</reference>
<sequence length="575" mass="62750">MIIKYLLVFVALVTIVLADSCYNSIDWRSANGKLTGSGNELQLQGIAWFGLETTTYSPGGLQTTSVEALLDILVQTKFNVIRIPFSVDMILNNRFPTSINYALNPNLQGKNALDVIEYITQKAAERGILIVLEQHRFHPADYIPPLWYDSSYPETTIISSWITLVNRFKKYWNLWGLDIKNEPHDPATWGTGDLSTDWDKAFARISNSIANATAFNGVYLLEGIQGNPICSSPENNWWGGNMEPLKCFPVNLNQADRIVFAPHTFCSSVFDQPYFNAGNYPANMNQIWENQFGFLTSKYFAVAIGEWGCKVNSTKNQNWLNSFVAYLNNKGIRNHLFFALNPDSADTDSPINADWKTINQNTINYIKLISPSPTKFYQAGTQICIANGISTSSSTSGLSTTSSTSSTTGSSTTSTTGSSTSSTTGSSTTSTTGSSTTSTTSSTSSTTGSSTTSTTGPQTSTTSTGSTSGSTTTTSTNSLVITQTLSSSWKDGSGNSWVSYNCQITNTGSTIIYQPEWRSNPNQKPSSTFEIWGLTASNDPLIAWSLTWSNNIAPGQSYSFGYNIKLNSAIVWTRI</sequence>
<evidence type="ECO:0000256" key="7">
    <source>
        <dbReference type="ARBA" id="ARBA00023326"/>
    </source>
</evidence>
<dbReference type="InParanoid" id="A0A152A3P7"/>
<evidence type="ECO:0000256" key="2">
    <source>
        <dbReference type="ARBA" id="ARBA00005641"/>
    </source>
</evidence>
<evidence type="ECO:0000256" key="6">
    <source>
        <dbReference type="ARBA" id="ARBA00023295"/>
    </source>
</evidence>
<dbReference type="AlphaFoldDB" id="A0A152A3P7"/>
<accession>A0A152A3P7</accession>
<dbReference type="EC" id="3.2.1.4" evidence="8"/>
<keyword evidence="13" id="KW-1185">Reference proteome</keyword>
<evidence type="ECO:0000256" key="9">
    <source>
        <dbReference type="SAM" id="MobiDB-lite"/>
    </source>
</evidence>
<dbReference type="GO" id="GO:0030245">
    <property type="term" value="P:cellulose catabolic process"/>
    <property type="evidence" value="ECO:0007669"/>
    <property type="project" value="UniProtKB-KW"/>
</dbReference>
<evidence type="ECO:0000256" key="1">
    <source>
        <dbReference type="ARBA" id="ARBA00000966"/>
    </source>
</evidence>
<dbReference type="SUPFAM" id="SSF49384">
    <property type="entry name" value="Carbohydrate-binding domain"/>
    <property type="match status" value="1"/>
</dbReference>
<dbReference type="SMART" id="SM01063">
    <property type="entry name" value="CBM49"/>
    <property type="match status" value="1"/>
</dbReference>
<dbReference type="Pfam" id="PF09478">
    <property type="entry name" value="CBM49"/>
    <property type="match status" value="1"/>
</dbReference>
<dbReference type="PANTHER" id="PTHR35923:SF2">
    <property type="entry name" value="ENDOGLUCANASE"/>
    <property type="match status" value="1"/>
</dbReference>
<dbReference type="OrthoDB" id="442731at2759"/>
<feature type="domain" description="Carbohydrate binding" evidence="11">
    <location>
        <begin position="479"/>
        <end position="567"/>
    </location>
</feature>
<dbReference type="InterPro" id="IPR001547">
    <property type="entry name" value="Glyco_hydro_5"/>
</dbReference>
<gene>
    <name evidence="12" type="ORF">DLAC_02902</name>
</gene>
<dbReference type="GO" id="GO:0008810">
    <property type="term" value="F:cellulase activity"/>
    <property type="evidence" value="ECO:0007669"/>
    <property type="project" value="UniProtKB-EC"/>
</dbReference>
<feature type="region of interest" description="Disordered" evidence="9">
    <location>
        <begin position="392"/>
        <end position="475"/>
    </location>
</feature>
<dbReference type="PANTHER" id="PTHR35923">
    <property type="entry name" value="MAJOR EXTRACELLULAR ENDOGLUCANASE"/>
    <property type="match status" value="1"/>
</dbReference>
<evidence type="ECO:0000256" key="5">
    <source>
        <dbReference type="ARBA" id="ARBA00023277"/>
    </source>
</evidence>
<dbReference type="STRING" id="361077.A0A152A3P7"/>
<comment type="caution">
    <text evidence="12">The sequence shown here is derived from an EMBL/GenBank/DDBJ whole genome shotgun (WGS) entry which is preliminary data.</text>
</comment>
<dbReference type="Proteomes" id="UP000076078">
    <property type="component" value="Unassembled WGS sequence"/>
</dbReference>
<keyword evidence="3 8" id="KW-0378">Hydrolase</keyword>
<evidence type="ECO:0000259" key="11">
    <source>
        <dbReference type="SMART" id="SM01063"/>
    </source>
</evidence>
<keyword evidence="6 8" id="KW-0326">Glycosidase</keyword>
<name>A0A152A3P7_TIELA</name>
<dbReference type="GO" id="GO:0030246">
    <property type="term" value="F:carbohydrate binding"/>
    <property type="evidence" value="ECO:0007669"/>
    <property type="project" value="InterPro"/>
</dbReference>
<dbReference type="SUPFAM" id="SSF51445">
    <property type="entry name" value="(Trans)glycosidases"/>
    <property type="match status" value="1"/>
</dbReference>
<dbReference type="Gene3D" id="3.20.20.80">
    <property type="entry name" value="Glycosidases"/>
    <property type="match status" value="1"/>
</dbReference>
<keyword evidence="10" id="KW-0732">Signal</keyword>
<evidence type="ECO:0000256" key="8">
    <source>
        <dbReference type="RuleBase" id="RU361153"/>
    </source>
</evidence>
<keyword evidence="7 8" id="KW-0624">Polysaccharide degradation</keyword>
<feature type="signal peptide" evidence="10">
    <location>
        <begin position="1"/>
        <end position="18"/>
    </location>
</feature>
<keyword evidence="5 8" id="KW-0119">Carbohydrate metabolism</keyword>
<comment type="catalytic activity">
    <reaction evidence="1 8">
        <text>Endohydrolysis of (1-&gt;4)-beta-D-glucosidic linkages in cellulose, lichenin and cereal beta-D-glucans.</text>
        <dbReference type="EC" id="3.2.1.4"/>
    </reaction>
</comment>
<dbReference type="InterPro" id="IPR008965">
    <property type="entry name" value="CBM2/CBM3_carb-bd_dom_sf"/>
</dbReference>
<evidence type="ECO:0000256" key="3">
    <source>
        <dbReference type="ARBA" id="ARBA00022801"/>
    </source>
</evidence>